<dbReference type="InterPro" id="IPR002156">
    <property type="entry name" value="RNaseH_domain"/>
</dbReference>
<sequence length="132" mass="14395">MVIAALSERIHLPPTVADLEALACRRAILFATEIGLQDVVFKGDSEVIFKFLINCRPALLTAFGHIIEESRSLAARLRMVSFTHTKRKGNNVADKLTKLAKNLFCASSPTSSYGAAGVAIHVYVLDLYCVDS</sequence>
<dbReference type="InterPro" id="IPR036397">
    <property type="entry name" value="RNaseH_sf"/>
</dbReference>
<reference evidence="2 3" key="1">
    <citation type="submission" date="2024-01" db="EMBL/GenBank/DDBJ databases">
        <title>A telomere-to-telomere, gap-free genome of sweet tea (Lithocarpus litseifolius).</title>
        <authorList>
            <person name="Zhou J."/>
        </authorList>
    </citation>
    <scope>NUCLEOTIDE SEQUENCE [LARGE SCALE GENOMIC DNA]</scope>
    <source>
        <strain evidence="2">Zhou-2022a</strain>
        <tissue evidence="2">Leaf</tissue>
    </source>
</reference>
<dbReference type="InterPro" id="IPR012337">
    <property type="entry name" value="RNaseH-like_sf"/>
</dbReference>
<dbReference type="InterPro" id="IPR044730">
    <property type="entry name" value="RNase_H-like_dom_plant"/>
</dbReference>
<dbReference type="GO" id="GO:0003676">
    <property type="term" value="F:nucleic acid binding"/>
    <property type="evidence" value="ECO:0007669"/>
    <property type="project" value="InterPro"/>
</dbReference>
<dbReference type="PANTHER" id="PTHR47723">
    <property type="entry name" value="OS05G0353850 PROTEIN"/>
    <property type="match status" value="1"/>
</dbReference>
<dbReference type="GO" id="GO:0004523">
    <property type="term" value="F:RNA-DNA hybrid ribonuclease activity"/>
    <property type="evidence" value="ECO:0007669"/>
    <property type="project" value="InterPro"/>
</dbReference>
<name>A0AAW2BMA8_9ROSI</name>
<dbReference type="AlphaFoldDB" id="A0AAW2BMA8"/>
<keyword evidence="3" id="KW-1185">Reference proteome</keyword>
<dbReference type="Gene3D" id="3.30.420.10">
    <property type="entry name" value="Ribonuclease H-like superfamily/Ribonuclease H"/>
    <property type="match status" value="1"/>
</dbReference>
<evidence type="ECO:0000313" key="2">
    <source>
        <dbReference type="EMBL" id="KAK9986753.1"/>
    </source>
</evidence>
<organism evidence="2 3">
    <name type="scientific">Lithocarpus litseifolius</name>
    <dbReference type="NCBI Taxonomy" id="425828"/>
    <lineage>
        <taxon>Eukaryota</taxon>
        <taxon>Viridiplantae</taxon>
        <taxon>Streptophyta</taxon>
        <taxon>Embryophyta</taxon>
        <taxon>Tracheophyta</taxon>
        <taxon>Spermatophyta</taxon>
        <taxon>Magnoliopsida</taxon>
        <taxon>eudicotyledons</taxon>
        <taxon>Gunneridae</taxon>
        <taxon>Pentapetalae</taxon>
        <taxon>rosids</taxon>
        <taxon>fabids</taxon>
        <taxon>Fagales</taxon>
        <taxon>Fagaceae</taxon>
        <taxon>Lithocarpus</taxon>
    </lineage>
</organism>
<dbReference type="Proteomes" id="UP001459277">
    <property type="component" value="Unassembled WGS sequence"/>
</dbReference>
<dbReference type="EMBL" id="JAZDWU010000011">
    <property type="protein sequence ID" value="KAK9986753.1"/>
    <property type="molecule type" value="Genomic_DNA"/>
</dbReference>
<evidence type="ECO:0000259" key="1">
    <source>
        <dbReference type="Pfam" id="PF13456"/>
    </source>
</evidence>
<dbReference type="PANTHER" id="PTHR47723:SF19">
    <property type="entry name" value="POLYNUCLEOTIDYL TRANSFERASE, RIBONUCLEASE H-LIKE SUPERFAMILY PROTEIN"/>
    <property type="match status" value="1"/>
</dbReference>
<proteinExistence type="predicted"/>
<dbReference type="CDD" id="cd06222">
    <property type="entry name" value="RNase_H_like"/>
    <property type="match status" value="1"/>
</dbReference>
<dbReference type="Pfam" id="PF13456">
    <property type="entry name" value="RVT_3"/>
    <property type="match status" value="1"/>
</dbReference>
<feature type="domain" description="RNase H type-1" evidence="1">
    <location>
        <begin position="20"/>
        <end position="99"/>
    </location>
</feature>
<gene>
    <name evidence="2" type="ORF">SO802_031704</name>
</gene>
<comment type="caution">
    <text evidence="2">The sequence shown here is derived from an EMBL/GenBank/DDBJ whole genome shotgun (WGS) entry which is preliminary data.</text>
</comment>
<protein>
    <recommendedName>
        <fullName evidence="1">RNase H type-1 domain-containing protein</fullName>
    </recommendedName>
</protein>
<evidence type="ECO:0000313" key="3">
    <source>
        <dbReference type="Proteomes" id="UP001459277"/>
    </source>
</evidence>
<dbReference type="SUPFAM" id="SSF53098">
    <property type="entry name" value="Ribonuclease H-like"/>
    <property type="match status" value="1"/>
</dbReference>
<accession>A0AAW2BMA8</accession>
<dbReference type="InterPro" id="IPR053151">
    <property type="entry name" value="RNase_H-like"/>
</dbReference>